<evidence type="ECO:0000313" key="2">
    <source>
        <dbReference type="Proteomes" id="UP000285092"/>
    </source>
</evidence>
<accession>A0A418NDM9</accession>
<sequence>MRFWWKSLCAVDPCAPLPGFERNRWADLYDCSIWWLDAFGRTAAHDGWGTGDVFGVLPGMPGLGGIIDRFSKGLCHLRDRPGLVMTANTASWRVHGETKTFNQTGSREIQPFWGVGSTTIP</sequence>
<protein>
    <submittedName>
        <fullName evidence="1">Uncharacterized protein</fullName>
    </submittedName>
</protein>
<reference evidence="1 2" key="1">
    <citation type="submission" date="2018-08" db="EMBL/GenBank/DDBJ databases">
        <title>Altererythrobacter sp.Ery1 and Ery12, the genome sequencing of novel strains in genus Alterythrobacter.</title>
        <authorList>
            <person name="Cheng H."/>
            <person name="Wu Y.-H."/>
            <person name="Fang C."/>
            <person name="Xu X.-W."/>
        </authorList>
    </citation>
    <scope>NUCLEOTIDE SEQUENCE [LARGE SCALE GENOMIC DNA]</scope>
    <source>
        <strain evidence="1 2">Ery1</strain>
    </source>
</reference>
<dbReference type="Proteomes" id="UP000285092">
    <property type="component" value="Unassembled WGS sequence"/>
</dbReference>
<comment type="caution">
    <text evidence="1">The sequence shown here is derived from an EMBL/GenBank/DDBJ whole genome shotgun (WGS) entry which is preliminary data.</text>
</comment>
<organism evidence="1 2">
    <name type="scientific">Pelagerythrobacter aerophilus</name>
    <dbReference type="NCBI Taxonomy" id="2306995"/>
    <lineage>
        <taxon>Bacteria</taxon>
        <taxon>Pseudomonadati</taxon>
        <taxon>Pseudomonadota</taxon>
        <taxon>Alphaproteobacteria</taxon>
        <taxon>Sphingomonadales</taxon>
        <taxon>Erythrobacteraceae</taxon>
        <taxon>Pelagerythrobacter</taxon>
    </lineage>
</organism>
<name>A0A418NDM9_9SPHN</name>
<gene>
    <name evidence="1" type="ORF">D2V04_15050</name>
</gene>
<evidence type="ECO:0000313" key="1">
    <source>
        <dbReference type="EMBL" id="RIV75609.1"/>
    </source>
</evidence>
<dbReference type="EMBL" id="QXFK01000019">
    <property type="protein sequence ID" value="RIV75609.1"/>
    <property type="molecule type" value="Genomic_DNA"/>
</dbReference>
<keyword evidence="2" id="KW-1185">Reference proteome</keyword>
<proteinExistence type="predicted"/>
<dbReference type="AlphaFoldDB" id="A0A418NDM9"/>